<dbReference type="AlphaFoldDB" id="A0A1V9ZH49"/>
<protein>
    <submittedName>
        <fullName evidence="1">Uncharacterized protein</fullName>
    </submittedName>
</protein>
<name>A0A1V9ZH49_9STRA</name>
<evidence type="ECO:0000313" key="1">
    <source>
        <dbReference type="EMBL" id="OQR97315.1"/>
    </source>
</evidence>
<organism evidence="1 2">
    <name type="scientific">Thraustotheca clavata</name>
    <dbReference type="NCBI Taxonomy" id="74557"/>
    <lineage>
        <taxon>Eukaryota</taxon>
        <taxon>Sar</taxon>
        <taxon>Stramenopiles</taxon>
        <taxon>Oomycota</taxon>
        <taxon>Saprolegniomycetes</taxon>
        <taxon>Saprolegniales</taxon>
        <taxon>Achlyaceae</taxon>
        <taxon>Thraustotheca</taxon>
    </lineage>
</organism>
<sequence length="206" mass="23764">MLFLQFHYEHLPKAGPHFDDGDNNTQVMRQVVDMKVPIRQTDCTNLFLVGKPSDLMYGSSIRNLLCTFAATNQSSDDLLWNSRGTCHSITYFTADIGFQCVWINKGNMLANVSLVIEYTITFAHTVAAYPAWQWVKFGYRVCMTILVCHLMWIKYYCHCLQLESLLLKLGHRTDTPKGNWYNEVVWGDPTPIILNKPLRCFGFIPR</sequence>
<reference evidence="1 2" key="1">
    <citation type="journal article" date="2014" name="Genome Biol. Evol.">
        <title>The secreted proteins of Achlya hypogyna and Thraustotheca clavata identify the ancestral oomycete secretome and reveal gene acquisitions by horizontal gene transfer.</title>
        <authorList>
            <person name="Misner I."/>
            <person name="Blouin N."/>
            <person name="Leonard G."/>
            <person name="Richards T.A."/>
            <person name="Lane C.E."/>
        </authorList>
    </citation>
    <scope>NUCLEOTIDE SEQUENCE [LARGE SCALE GENOMIC DNA]</scope>
    <source>
        <strain evidence="1 2">ATCC 34112</strain>
    </source>
</reference>
<feature type="non-terminal residue" evidence="1">
    <location>
        <position position="206"/>
    </location>
</feature>
<evidence type="ECO:0000313" key="2">
    <source>
        <dbReference type="Proteomes" id="UP000243217"/>
    </source>
</evidence>
<accession>A0A1V9ZH49</accession>
<dbReference type="EMBL" id="JNBS01001919">
    <property type="protein sequence ID" value="OQR97315.1"/>
    <property type="molecule type" value="Genomic_DNA"/>
</dbReference>
<dbReference type="Proteomes" id="UP000243217">
    <property type="component" value="Unassembled WGS sequence"/>
</dbReference>
<proteinExistence type="predicted"/>
<comment type="caution">
    <text evidence="1">The sequence shown here is derived from an EMBL/GenBank/DDBJ whole genome shotgun (WGS) entry which is preliminary data.</text>
</comment>
<gene>
    <name evidence="1" type="ORF">THRCLA_21953</name>
</gene>
<keyword evidence="2" id="KW-1185">Reference proteome</keyword>